<proteinExistence type="predicted"/>
<evidence type="ECO:0000313" key="2">
    <source>
        <dbReference type="Proteomes" id="UP001626550"/>
    </source>
</evidence>
<accession>A0ABD2Q2H2</accession>
<evidence type="ECO:0000313" key="1">
    <source>
        <dbReference type="EMBL" id="KAL3312336.1"/>
    </source>
</evidence>
<dbReference type="AlphaFoldDB" id="A0ABD2Q2H2"/>
<dbReference type="EMBL" id="JBJKFK010001740">
    <property type="protein sequence ID" value="KAL3312336.1"/>
    <property type="molecule type" value="Genomic_DNA"/>
</dbReference>
<organism evidence="1 2">
    <name type="scientific">Cichlidogyrus casuarinus</name>
    <dbReference type="NCBI Taxonomy" id="1844966"/>
    <lineage>
        <taxon>Eukaryota</taxon>
        <taxon>Metazoa</taxon>
        <taxon>Spiralia</taxon>
        <taxon>Lophotrochozoa</taxon>
        <taxon>Platyhelminthes</taxon>
        <taxon>Monogenea</taxon>
        <taxon>Monopisthocotylea</taxon>
        <taxon>Dactylogyridea</taxon>
        <taxon>Ancyrocephalidae</taxon>
        <taxon>Cichlidogyrus</taxon>
    </lineage>
</organism>
<comment type="caution">
    <text evidence="1">The sequence shown here is derived from an EMBL/GenBank/DDBJ whole genome shotgun (WGS) entry which is preliminary data.</text>
</comment>
<dbReference type="Proteomes" id="UP001626550">
    <property type="component" value="Unassembled WGS sequence"/>
</dbReference>
<sequence length="326" mass="37067">MVRFSSYILSQATGNASSEAQSLAHICAVSSIACFRISRLLCLLTALLVRDAPLYSNLNVYATTVIVAKVDKCFINFFTWFQHQHEFVHYPNLITMSVKEFGIRVLRGLAKNTTLLPLSKPIPDILVSKNCPESDSADFKKQIEPIYLIVPELLYNRISTAERLSNSGYDSPPCPNLSWNVSLPGPALQSIARTNQPPSWYEWTGLCSSSEPELCQVKKEEPCDESEFSSSLKVPKLDPNEDFKPNRTHRFKITMSAITMNKKPQEFFLGSSLQYVHRSVACYWPLSPKTRFVFVRRQSTDCGFLIAPTFKSLKFTREYFYPSTRQ</sequence>
<name>A0ABD2Q2H2_9PLAT</name>
<gene>
    <name evidence="1" type="ORF">Ciccas_009073</name>
</gene>
<reference evidence="1 2" key="1">
    <citation type="submission" date="2024-11" db="EMBL/GenBank/DDBJ databases">
        <title>Adaptive evolution of stress response genes in parasites aligns with host niche diversity.</title>
        <authorList>
            <person name="Hahn C."/>
            <person name="Resl P."/>
        </authorList>
    </citation>
    <scope>NUCLEOTIDE SEQUENCE [LARGE SCALE GENOMIC DNA]</scope>
    <source>
        <strain evidence="1">EGGRZ-B1_66</strain>
        <tissue evidence="1">Body</tissue>
    </source>
</reference>
<dbReference type="PROSITE" id="PS51257">
    <property type="entry name" value="PROKAR_LIPOPROTEIN"/>
    <property type="match status" value="1"/>
</dbReference>
<protein>
    <submittedName>
        <fullName evidence="1">Uncharacterized protein</fullName>
    </submittedName>
</protein>
<keyword evidence="2" id="KW-1185">Reference proteome</keyword>